<evidence type="ECO:0000256" key="4">
    <source>
        <dbReference type="ARBA" id="ARBA00022771"/>
    </source>
</evidence>
<dbReference type="InterPro" id="IPR036236">
    <property type="entry name" value="Znf_C2H2_sf"/>
</dbReference>
<evidence type="ECO:0000256" key="7">
    <source>
        <dbReference type="ARBA" id="ARBA00023242"/>
    </source>
</evidence>
<protein>
    <recommendedName>
        <fullName evidence="9">C2H2-type domain-containing protein</fullName>
    </recommendedName>
</protein>
<keyword evidence="7" id="KW-0539">Nucleus</keyword>
<feature type="domain" description="C2H2-type" evidence="9">
    <location>
        <begin position="65"/>
        <end position="92"/>
    </location>
</feature>
<dbReference type="Pfam" id="PF00096">
    <property type="entry name" value="zf-C2H2"/>
    <property type="match status" value="3"/>
</dbReference>
<dbReference type="FunFam" id="3.30.160.60:FF:001049">
    <property type="entry name" value="zinc finger protein 319"/>
    <property type="match status" value="1"/>
</dbReference>
<evidence type="ECO:0000256" key="5">
    <source>
        <dbReference type="ARBA" id="ARBA00022833"/>
    </source>
</evidence>
<keyword evidence="3" id="KW-0677">Repeat</keyword>
<evidence type="ECO:0000256" key="1">
    <source>
        <dbReference type="ARBA" id="ARBA00004123"/>
    </source>
</evidence>
<keyword evidence="4 8" id="KW-0863">Zinc-finger</keyword>
<dbReference type="InterPro" id="IPR050331">
    <property type="entry name" value="Zinc_finger"/>
</dbReference>
<dbReference type="SUPFAM" id="SSF57667">
    <property type="entry name" value="beta-beta-alpha zinc fingers"/>
    <property type="match status" value="3"/>
</dbReference>
<dbReference type="Proteomes" id="UP001233999">
    <property type="component" value="Unassembled WGS sequence"/>
</dbReference>
<feature type="domain" description="C2H2-type" evidence="9">
    <location>
        <begin position="121"/>
        <end position="148"/>
    </location>
</feature>
<keyword evidence="6" id="KW-0238">DNA-binding</keyword>
<dbReference type="FunFam" id="3.30.160.60:FF:002343">
    <property type="entry name" value="Zinc finger protein 33A"/>
    <property type="match status" value="1"/>
</dbReference>
<comment type="caution">
    <text evidence="10">The sequence shown here is derived from an EMBL/GenBank/DDBJ whole genome shotgun (WGS) entry which is preliminary data.</text>
</comment>
<organism evidence="10 11">
    <name type="scientific">Diploptera punctata</name>
    <name type="common">Pacific beetle cockroach</name>
    <dbReference type="NCBI Taxonomy" id="6984"/>
    <lineage>
        <taxon>Eukaryota</taxon>
        <taxon>Metazoa</taxon>
        <taxon>Ecdysozoa</taxon>
        <taxon>Arthropoda</taxon>
        <taxon>Hexapoda</taxon>
        <taxon>Insecta</taxon>
        <taxon>Pterygota</taxon>
        <taxon>Neoptera</taxon>
        <taxon>Polyneoptera</taxon>
        <taxon>Dictyoptera</taxon>
        <taxon>Blattodea</taxon>
        <taxon>Blaberoidea</taxon>
        <taxon>Blaberidae</taxon>
        <taxon>Diplopterinae</taxon>
        <taxon>Diploptera</taxon>
    </lineage>
</organism>
<dbReference type="InterPro" id="IPR013087">
    <property type="entry name" value="Znf_C2H2_type"/>
</dbReference>
<keyword evidence="2" id="KW-0479">Metal-binding</keyword>
<dbReference type="GO" id="GO:0005634">
    <property type="term" value="C:nucleus"/>
    <property type="evidence" value="ECO:0007669"/>
    <property type="project" value="UniProtKB-SubCell"/>
</dbReference>
<proteinExistence type="predicted"/>
<dbReference type="Pfam" id="PF12874">
    <property type="entry name" value="zf-met"/>
    <property type="match status" value="1"/>
</dbReference>
<dbReference type="GO" id="GO:0006355">
    <property type="term" value="P:regulation of DNA-templated transcription"/>
    <property type="evidence" value="ECO:0007669"/>
    <property type="project" value="UniProtKB-ARBA"/>
</dbReference>
<reference evidence="10" key="2">
    <citation type="submission" date="2023-05" db="EMBL/GenBank/DDBJ databases">
        <authorList>
            <person name="Fouks B."/>
        </authorList>
    </citation>
    <scope>NUCLEOTIDE SEQUENCE</scope>
    <source>
        <strain evidence="10">Stay&amp;Tobe</strain>
        <tissue evidence="10">Testes</tissue>
    </source>
</reference>
<feature type="domain" description="C2H2-type" evidence="9">
    <location>
        <begin position="177"/>
        <end position="205"/>
    </location>
</feature>
<evidence type="ECO:0000256" key="8">
    <source>
        <dbReference type="PROSITE-ProRule" id="PRU00042"/>
    </source>
</evidence>
<dbReference type="PROSITE" id="PS50157">
    <property type="entry name" value="ZINC_FINGER_C2H2_2"/>
    <property type="match status" value="5"/>
</dbReference>
<dbReference type="Gene3D" id="3.30.160.60">
    <property type="entry name" value="Classic Zinc Finger"/>
    <property type="match status" value="5"/>
</dbReference>
<evidence type="ECO:0000313" key="11">
    <source>
        <dbReference type="Proteomes" id="UP001233999"/>
    </source>
</evidence>
<sequence length="209" mass="23947">MTFGLDFVEHNHFEAMPEVSDYQEECDAFQQRVTNEENLYSAHSQSSSNEISHNNEVPVILSPHYLCNICNKILKGKFALKTHISTHSGERPFVCNICNKTFAKKQILQEHAIIHTGERPFTCELCQKSFAKKCTLIKHKVVHTGDKKHSCDICNKKFAQRSGVLKHRITHTGERPYSCNFCDKVFSAKCSLKKHCEKFHSTESDVQSE</sequence>
<keyword evidence="5" id="KW-0862">Zinc</keyword>
<gene>
    <name evidence="10" type="ORF">L9F63_020539</name>
</gene>
<feature type="domain" description="C2H2-type" evidence="9">
    <location>
        <begin position="149"/>
        <end position="176"/>
    </location>
</feature>
<dbReference type="AlphaFoldDB" id="A0AAD8EDI8"/>
<evidence type="ECO:0000256" key="2">
    <source>
        <dbReference type="ARBA" id="ARBA00022723"/>
    </source>
</evidence>
<keyword evidence="11" id="KW-1185">Reference proteome</keyword>
<dbReference type="PROSITE" id="PS00028">
    <property type="entry name" value="ZINC_FINGER_C2H2_1"/>
    <property type="match status" value="5"/>
</dbReference>
<dbReference type="PANTHER" id="PTHR16515">
    <property type="entry name" value="PR DOMAIN ZINC FINGER PROTEIN"/>
    <property type="match status" value="1"/>
</dbReference>
<dbReference type="SMART" id="SM00355">
    <property type="entry name" value="ZnF_C2H2"/>
    <property type="match status" value="5"/>
</dbReference>
<dbReference type="EMBL" id="JASPKZ010007247">
    <property type="protein sequence ID" value="KAJ9585837.1"/>
    <property type="molecule type" value="Genomic_DNA"/>
</dbReference>
<evidence type="ECO:0000256" key="6">
    <source>
        <dbReference type="ARBA" id="ARBA00023125"/>
    </source>
</evidence>
<accession>A0AAD8EDI8</accession>
<reference evidence="10" key="1">
    <citation type="journal article" date="2023" name="IScience">
        <title>Live-bearing cockroach genome reveals convergent evolutionary mechanisms linked to viviparity in insects and beyond.</title>
        <authorList>
            <person name="Fouks B."/>
            <person name="Harrison M.C."/>
            <person name="Mikhailova A.A."/>
            <person name="Marchal E."/>
            <person name="English S."/>
            <person name="Carruthers M."/>
            <person name="Jennings E.C."/>
            <person name="Chiamaka E.L."/>
            <person name="Frigard R.A."/>
            <person name="Pippel M."/>
            <person name="Attardo G.M."/>
            <person name="Benoit J.B."/>
            <person name="Bornberg-Bauer E."/>
            <person name="Tobe S.S."/>
        </authorList>
    </citation>
    <scope>NUCLEOTIDE SEQUENCE</scope>
    <source>
        <strain evidence="10">Stay&amp;Tobe</strain>
    </source>
</reference>
<evidence type="ECO:0000256" key="3">
    <source>
        <dbReference type="ARBA" id="ARBA00022737"/>
    </source>
</evidence>
<evidence type="ECO:0000313" key="10">
    <source>
        <dbReference type="EMBL" id="KAJ9585837.1"/>
    </source>
</evidence>
<dbReference type="GO" id="GO:0003677">
    <property type="term" value="F:DNA binding"/>
    <property type="evidence" value="ECO:0007669"/>
    <property type="project" value="UniProtKB-KW"/>
</dbReference>
<name>A0AAD8EDI8_DIPPU</name>
<dbReference type="FunFam" id="3.30.160.60:FF:000557">
    <property type="entry name" value="zinc finger and SCAN domain-containing protein 29"/>
    <property type="match status" value="1"/>
</dbReference>
<evidence type="ECO:0000259" key="9">
    <source>
        <dbReference type="PROSITE" id="PS50157"/>
    </source>
</evidence>
<comment type="subcellular location">
    <subcellularLocation>
        <location evidence="1">Nucleus</location>
    </subcellularLocation>
</comment>
<dbReference type="FunFam" id="3.30.160.60:FF:000446">
    <property type="entry name" value="Zinc finger protein"/>
    <property type="match status" value="1"/>
</dbReference>
<feature type="domain" description="C2H2-type" evidence="9">
    <location>
        <begin position="93"/>
        <end position="120"/>
    </location>
</feature>
<dbReference type="GO" id="GO:0008270">
    <property type="term" value="F:zinc ion binding"/>
    <property type="evidence" value="ECO:0007669"/>
    <property type="project" value="UniProtKB-KW"/>
</dbReference>
<dbReference type="PANTHER" id="PTHR16515:SF49">
    <property type="entry name" value="GASTRULA ZINC FINGER PROTEIN XLCGF49.1-LIKE-RELATED"/>
    <property type="match status" value="1"/>
</dbReference>